<organism evidence="1 2">
    <name type="scientific">Zizania palustris</name>
    <name type="common">Northern wild rice</name>
    <dbReference type="NCBI Taxonomy" id="103762"/>
    <lineage>
        <taxon>Eukaryota</taxon>
        <taxon>Viridiplantae</taxon>
        <taxon>Streptophyta</taxon>
        <taxon>Embryophyta</taxon>
        <taxon>Tracheophyta</taxon>
        <taxon>Spermatophyta</taxon>
        <taxon>Magnoliopsida</taxon>
        <taxon>Liliopsida</taxon>
        <taxon>Poales</taxon>
        <taxon>Poaceae</taxon>
        <taxon>BOP clade</taxon>
        <taxon>Oryzoideae</taxon>
        <taxon>Oryzeae</taxon>
        <taxon>Zizaniinae</taxon>
        <taxon>Zizania</taxon>
    </lineage>
</organism>
<dbReference type="Proteomes" id="UP000729402">
    <property type="component" value="Unassembled WGS sequence"/>
</dbReference>
<reference evidence="1" key="2">
    <citation type="submission" date="2021-02" db="EMBL/GenBank/DDBJ databases">
        <authorList>
            <person name="Kimball J.A."/>
            <person name="Haas M.W."/>
            <person name="Macchietto M."/>
            <person name="Kono T."/>
            <person name="Duquette J."/>
            <person name="Shao M."/>
        </authorList>
    </citation>
    <scope>NUCLEOTIDE SEQUENCE</scope>
    <source>
        <tissue evidence="1">Fresh leaf tissue</tissue>
    </source>
</reference>
<evidence type="ECO:0000313" key="1">
    <source>
        <dbReference type="EMBL" id="KAG8093842.1"/>
    </source>
</evidence>
<protein>
    <submittedName>
        <fullName evidence="1">Uncharacterized protein</fullName>
    </submittedName>
</protein>
<reference evidence="1" key="1">
    <citation type="journal article" date="2021" name="bioRxiv">
        <title>Whole Genome Assembly and Annotation of Northern Wild Rice, Zizania palustris L., Supports a Whole Genome Duplication in the Zizania Genus.</title>
        <authorList>
            <person name="Haas M."/>
            <person name="Kono T."/>
            <person name="Macchietto M."/>
            <person name="Millas R."/>
            <person name="McGilp L."/>
            <person name="Shao M."/>
            <person name="Duquette J."/>
            <person name="Hirsch C.N."/>
            <person name="Kimball J."/>
        </authorList>
    </citation>
    <scope>NUCLEOTIDE SEQUENCE</scope>
    <source>
        <tissue evidence="1">Fresh leaf tissue</tissue>
    </source>
</reference>
<dbReference type="EMBL" id="JAAALK010000080">
    <property type="protein sequence ID" value="KAG8093842.1"/>
    <property type="molecule type" value="Genomic_DNA"/>
</dbReference>
<evidence type="ECO:0000313" key="2">
    <source>
        <dbReference type="Proteomes" id="UP000729402"/>
    </source>
</evidence>
<keyword evidence="2" id="KW-1185">Reference proteome</keyword>
<proteinExistence type="predicted"/>
<comment type="caution">
    <text evidence="1">The sequence shown here is derived from an EMBL/GenBank/DDBJ whole genome shotgun (WGS) entry which is preliminary data.</text>
</comment>
<name>A0A8J5WS44_ZIZPA</name>
<accession>A0A8J5WS44</accession>
<gene>
    <name evidence="1" type="ORF">GUJ93_ZPchr0012g19505</name>
</gene>
<sequence length="116" mass="12517">MEAGRAIYPRLSGSSVYKRAMIEQCRSQHRRTVYVIVGVYRSEKKMAFVGDGRVSLGGGVCAVKKMAVQAGATACVAGDKEEDGGCAHTEMRHAAGFSSCGGCGVDDNREQWLQRR</sequence>
<dbReference type="AlphaFoldDB" id="A0A8J5WS44"/>